<dbReference type="RefSeq" id="WP_125001074.1">
    <property type="nucleotide sequence ID" value="NZ_BHYK01000010.1"/>
</dbReference>
<dbReference type="OrthoDB" id="2607222at2"/>
<dbReference type="EMBL" id="BHYK01000010">
    <property type="protein sequence ID" value="GCD10437.1"/>
    <property type="molecule type" value="Genomic_DNA"/>
</dbReference>
<protein>
    <submittedName>
        <fullName evidence="1">Uncharacterized protein</fullName>
    </submittedName>
</protein>
<dbReference type="AlphaFoldDB" id="A0A401ULN9"/>
<dbReference type="Proteomes" id="UP000287872">
    <property type="component" value="Unassembled WGS sequence"/>
</dbReference>
<gene>
    <name evidence="1" type="ORF">Ctaglu_20600</name>
</gene>
<proteinExistence type="predicted"/>
<accession>A0A401ULN9</accession>
<evidence type="ECO:0000313" key="2">
    <source>
        <dbReference type="Proteomes" id="UP000287872"/>
    </source>
</evidence>
<sequence>MATPFYDVYDNFFLQIGDDAKLELLKMTDTDLDELLYLMLRTAIVKFKRCKKLLPSNIDIVSSTFLIDLDLEEILILSEGMTLTWLNPRIIRLENLRQSRGDRDFKTTNNSTTLYSSLKLRDSISKELNMKITSYTYNAIKDLPIKK</sequence>
<reference evidence="1 2" key="1">
    <citation type="submission" date="2018-11" db="EMBL/GenBank/DDBJ databases">
        <title>Genome sequencing and assembly of Clostridium tagluense strain A121.</title>
        <authorList>
            <person name="Murakami T."/>
            <person name="Segawa T."/>
            <person name="Shcherbakova V.A."/>
            <person name="Mori H."/>
            <person name="Yoshimura Y."/>
        </authorList>
    </citation>
    <scope>NUCLEOTIDE SEQUENCE [LARGE SCALE GENOMIC DNA]</scope>
    <source>
        <strain evidence="1 2">A121</strain>
    </source>
</reference>
<name>A0A401ULN9_9CLOT</name>
<evidence type="ECO:0000313" key="1">
    <source>
        <dbReference type="EMBL" id="GCD10437.1"/>
    </source>
</evidence>
<organism evidence="1 2">
    <name type="scientific">Clostridium tagluense</name>
    <dbReference type="NCBI Taxonomy" id="360422"/>
    <lineage>
        <taxon>Bacteria</taxon>
        <taxon>Bacillati</taxon>
        <taxon>Bacillota</taxon>
        <taxon>Clostridia</taxon>
        <taxon>Eubacteriales</taxon>
        <taxon>Clostridiaceae</taxon>
        <taxon>Clostridium</taxon>
    </lineage>
</organism>
<comment type="caution">
    <text evidence="1">The sequence shown here is derived from an EMBL/GenBank/DDBJ whole genome shotgun (WGS) entry which is preliminary data.</text>
</comment>
<keyword evidence="2" id="KW-1185">Reference proteome</keyword>